<reference evidence="3" key="1">
    <citation type="submission" date="2022-08" db="EMBL/GenBank/DDBJ databases">
        <title>Catabolic pathway analysis in culturable SAR92 clade bacteria reveals their overlooked roles in DMSP degradation in coastal seas.</title>
        <authorList>
            <person name="He X."/>
            <person name="Zhang X."/>
            <person name="Zhang Y."/>
        </authorList>
    </citation>
    <scope>NUCLEOTIDE SEQUENCE</scope>
    <source>
        <strain evidence="3">H455</strain>
    </source>
</reference>
<name>A0ABY5TM98_9GAMM</name>
<feature type="compositionally biased region" description="Low complexity" evidence="1">
    <location>
        <begin position="159"/>
        <end position="181"/>
    </location>
</feature>
<feature type="compositionally biased region" description="Polar residues" evidence="1">
    <location>
        <begin position="258"/>
        <end position="281"/>
    </location>
</feature>
<evidence type="ECO:0000313" key="3">
    <source>
        <dbReference type="EMBL" id="UVW34944.1"/>
    </source>
</evidence>
<feature type="compositionally biased region" description="Polar residues" evidence="1">
    <location>
        <begin position="447"/>
        <end position="470"/>
    </location>
</feature>
<feature type="region of interest" description="Disordered" evidence="1">
    <location>
        <begin position="447"/>
        <end position="471"/>
    </location>
</feature>
<sequence>MKMKPLPLALAISSVLGLSMATYADDSDGGNDHGPDSNVAINKDINVYEDHYFSSDIQAMGLILIDSKSMAVSEVNQKSANNQVYNGSETTNTAGAGDDVLSGATGNIGLNVAAGDNNVQQNSTAIAASQSQGTEINFDFDFSTGESVSSSNAYDKSASQSAAADHSASAGHNASHSKSGSVDFTKTTDTTADWQVDSGSFEEHLNVNGSGELAISVGQQSSQSNDEAGNSSTSSAAQLEVAGDINLDANASGAYTEASASGTNSSNGQLNKNVTWSSDHSSNLEHSESGSYSQDASASSHHEDSYDRSYSMNASIDATLVFGGAADAETFSNQVAAYNNSVSFGTTNDASLGGNAGLDAAGNVGINIAAGDSNVQANQLALASASGALATATASSNQAAFGNVTSNNAVHDTIVNTVDVSLSGDATGTYTGTADQVGDVYLDTWDSSPTHPGGSNTGHIDVDNQVQGAQDPNGDGGAFLFSEAGLVDLDNISLGGQVTYTQTIYKAHSNNASVGSNVLAGASGNIGLNVAAGTNNVQGNALAIARVSAPVTPPGGGGGNEQ</sequence>
<feature type="region of interest" description="Disordered" evidence="1">
    <location>
        <begin position="159"/>
        <end position="184"/>
    </location>
</feature>
<protein>
    <recommendedName>
        <fullName evidence="5">Adhesin</fullName>
    </recommendedName>
</protein>
<evidence type="ECO:0000313" key="4">
    <source>
        <dbReference type="Proteomes" id="UP001059934"/>
    </source>
</evidence>
<feature type="region of interest" description="Disordered" evidence="1">
    <location>
        <begin position="257"/>
        <end position="306"/>
    </location>
</feature>
<feature type="compositionally biased region" description="Low complexity" evidence="1">
    <location>
        <begin position="289"/>
        <end position="299"/>
    </location>
</feature>
<keyword evidence="2" id="KW-0732">Signal</keyword>
<dbReference type="EMBL" id="CP103416">
    <property type="protein sequence ID" value="UVW34944.1"/>
    <property type="molecule type" value="Genomic_DNA"/>
</dbReference>
<proteinExistence type="predicted"/>
<gene>
    <name evidence="3" type="ORF">NYF23_13145</name>
</gene>
<evidence type="ECO:0000256" key="1">
    <source>
        <dbReference type="SAM" id="MobiDB-lite"/>
    </source>
</evidence>
<evidence type="ECO:0008006" key="5">
    <source>
        <dbReference type="Google" id="ProtNLM"/>
    </source>
</evidence>
<accession>A0ABY5TM98</accession>
<dbReference type="Proteomes" id="UP001059934">
    <property type="component" value="Chromosome"/>
</dbReference>
<feature type="signal peptide" evidence="2">
    <location>
        <begin position="1"/>
        <end position="24"/>
    </location>
</feature>
<evidence type="ECO:0000256" key="2">
    <source>
        <dbReference type="SAM" id="SignalP"/>
    </source>
</evidence>
<organism evidence="3 4">
    <name type="scientific">SAR92 clade bacterium H455</name>
    <dbReference type="NCBI Taxonomy" id="2974818"/>
    <lineage>
        <taxon>Bacteria</taxon>
        <taxon>Pseudomonadati</taxon>
        <taxon>Pseudomonadota</taxon>
        <taxon>Gammaproteobacteria</taxon>
        <taxon>Cellvibrionales</taxon>
        <taxon>Porticoccaceae</taxon>
        <taxon>SAR92 clade</taxon>
    </lineage>
</organism>
<feature type="chain" id="PRO_5046565210" description="Adhesin" evidence="2">
    <location>
        <begin position="25"/>
        <end position="562"/>
    </location>
</feature>
<keyword evidence="4" id="KW-1185">Reference proteome</keyword>